<dbReference type="AlphaFoldDB" id="A0A8I6R862"/>
<evidence type="ECO:0000256" key="1">
    <source>
        <dbReference type="SAM" id="MobiDB-lite"/>
    </source>
</evidence>
<evidence type="ECO:0000313" key="2">
    <source>
        <dbReference type="EnsemblMetazoa" id="XP_014240715.1"/>
    </source>
</evidence>
<proteinExistence type="predicted"/>
<dbReference type="GeneID" id="106661681"/>
<keyword evidence="3" id="KW-1185">Reference proteome</keyword>
<dbReference type="RefSeq" id="XP_014240715.1">
    <property type="nucleotide sequence ID" value="XM_014385229.2"/>
</dbReference>
<accession>A0A8I6R862</accession>
<feature type="compositionally biased region" description="Polar residues" evidence="1">
    <location>
        <begin position="17"/>
        <end position="30"/>
    </location>
</feature>
<evidence type="ECO:0000313" key="3">
    <source>
        <dbReference type="Proteomes" id="UP000494040"/>
    </source>
</evidence>
<reference evidence="2" key="1">
    <citation type="submission" date="2022-01" db="UniProtKB">
        <authorList>
            <consortium name="EnsemblMetazoa"/>
        </authorList>
    </citation>
    <scope>IDENTIFICATION</scope>
</reference>
<feature type="region of interest" description="Disordered" evidence="1">
    <location>
        <begin position="1"/>
        <end position="36"/>
    </location>
</feature>
<dbReference type="KEGG" id="clec:106661681"/>
<protein>
    <submittedName>
        <fullName evidence="2">Uncharacterized protein</fullName>
    </submittedName>
</protein>
<organism evidence="2 3">
    <name type="scientific">Cimex lectularius</name>
    <name type="common">Bed bug</name>
    <name type="synonym">Acanthia lectularia</name>
    <dbReference type="NCBI Taxonomy" id="79782"/>
    <lineage>
        <taxon>Eukaryota</taxon>
        <taxon>Metazoa</taxon>
        <taxon>Ecdysozoa</taxon>
        <taxon>Arthropoda</taxon>
        <taxon>Hexapoda</taxon>
        <taxon>Insecta</taxon>
        <taxon>Pterygota</taxon>
        <taxon>Neoptera</taxon>
        <taxon>Paraneoptera</taxon>
        <taxon>Hemiptera</taxon>
        <taxon>Heteroptera</taxon>
        <taxon>Panheteroptera</taxon>
        <taxon>Cimicomorpha</taxon>
        <taxon>Cimicidae</taxon>
        <taxon>Cimex</taxon>
    </lineage>
</organism>
<dbReference type="Proteomes" id="UP000494040">
    <property type="component" value="Unassembled WGS sequence"/>
</dbReference>
<dbReference type="EnsemblMetazoa" id="XM_014385229.2">
    <property type="protein sequence ID" value="XP_014240715.1"/>
    <property type="gene ID" value="LOC106661681"/>
</dbReference>
<dbReference type="OrthoDB" id="6348149at2759"/>
<sequence length="243" mass="27771">MVISNNSESEGHIKMQGVNQEASSPESSKSIRGKRKGRWKLKFHHQALPPEYLDHYEASLCKPPSPPAPATVRYTDLPYMGEMTLDNARPRRGRKPKKADICHLIYKNYGTTIVDEPLNLCIRDLKAKSQNSAAQVSMCKFKFTGGATPTLKEKKMLSVDAGGAFRYYDQADQSRKKSRKSIAREKLEQTFKEKGFLIQTQQLESAQGATYCKFRQLRKFTRYLFRSWKHHLPGEVVSESYMG</sequence>
<dbReference type="OMA" id="HYEASMM"/>
<name>A0A8I6R862_CIMLE</name>